<dbReference type="AlphaFoldDB" id="A0AA46DDF2"/>
<comment type="caution">
    <text evidence="2">The sequence shown here is derived from an EMBL/GenBank/DDBJ whole genome shotgun (WGS) entry which is preliminary data.</text>
</comment>
<dbReference type="EMBL" id="SLXF01000006">
    <property type="protein sequence ID" value="TCP06593.1"/>
    <property type="molecule type" value="Genomic_DNA"/>
</dbReference>
<feature type="compositionally biased region" description="Basic residues" evidence="1">
    <location>
        <begin position="18"/>
        <end position="30"/>
    </location>
</feature>
<organism evidence="2 3">
    <name type="scientific">Caldimonas thermodepolymerans</name>
    <dbReference type="NCBI Taxonomy" id="215580"/>
    <lineage>
        <taxon>Bacteria</taxon>
        <taxon>Pseudomonadati</taxon>
        <taxon>Pseudomonadota</taxon>
        <taxon>Betaproteobacteria</taxon>
        <taxon>Burkholderiales</taxon>
        <taxon>Sphaerotilaceae</taxon>
        <taxon>Caldimonas</taxon>
    </lineage>
</organism>
<sequence length="178" mass="20161">MSASPQLNRAQRRELKRAARRSAHPTRRPRSVISDPLSLLRPATPEQRMKVMLRFRTALATIETGAHPGIDEWRDLSDAINTVETLCLHQHKLVPQEVMPTINAAIAAMVEAARRYQAGKGMRFSGPGMHALRDVLDIYEQCLEGLTEREMALAQAETQRRVHALLRRRTPSKEVIEL</sequence>
<protein>
    <submittedName>
        <fullName evidence="2">Uncharacterized protein</fullName>
    </submittedName>
</protein>
<evidence type="ECO:0000313" key="2">
    <source>
        <dbReference type="EMBL" id="TCP06593.1"/>
    </source>
</evidence>
<gene>
    <name evidence="2" type="ORF">EV676_10676</name>
</gene>
<reference evidence="2 3" key="1">
    <citation type="submission" date="2019-03" db="EMBL/GenBank/DDBJ databases">
        <title>Genomic Encyclopedia of Type Strains, Phase IV (KMG-IV): sequencing the most valuable type-strain genomes for metagenomic binning, comparative biology and taxonomic classification.</title>
        <authorList>
            <person name="Goeker M."/>
        </authorList>
    </citation>
    <scope>NUCLEOTIDE SEQUENCE [LARGE SCALE GENOMIC DNA]</scope>
    <source>
        <strain evidence="2 3">DSM 15264</strain>
    </source>
</reference>
<evidence type="ECO:0000313" key="3">
    <source>
        <dbReference type="Proteomes" id="UP000294772"/>
    </source>
</evidence>
<evidence type="ECO:0000256" key="1">
    <source>
        <dbReference type="SAM" id="MobiDB-lite"/>
    </source>
</evidence>
<feature type="region of interest" description="Disordered" evidence="1">
    <location>
        <begin position="1"/>
        <end position="32"/>
    </location>
</feature>
<accession>A0AA46DDF2</accession>
<dbReference type="Proteomes" id="UP000294772">
    <property type="component" value="Unassembled WGS sequence"/>
</dbReference>
<proteinExistence type="predicted"/>
<dbReference type="RefSeq" id="WP_132765424.1">
    <property type="nucleotide sequence ID" value="NZ_CP110416.1"/>
</dbReference>
<name>A0AA46DDF2_9BURK</name>